<dbReference type="PANTHER" id="PTHR10039:SF15">
    <property type="entry name" value="NACHT DOMAIN-CONTAINING PROTEIN"/>
    <property type="match status" value="1"/>
</dbReference>
<evidence type="ECO:0008006" key="8">
    <source>
        <dbReference type="Google" id="ProtNLM"/>
    </source>
</evidence>
<evidence type="ECO:0000259" key="4">
    <source>
        <dbReference type="Pfam" id="PF24476"/>
    </source>
</evidence>
<evidence type="ECO:0000259" key="5">
    <source>
        <dbReference type="Pfam" id="PF24883"/>
    </source>
</evidence>
<feature type="region of interest" description="Disordered" evidence="2">
    <location>
        <begin position="1501"/>
        <end position="1536"/>
    </location>
</feature>
<keyword evidence="1" id="KW-0677">Repeat</keyword>
<accession>A0ABR1YLN3</accession>
<organism evidence="6 7">
    <name type="scientific">Phyllosticta capitalensis</name>
    <dbReference type="NCBI Taxonomy" id="121624"/>
    <lineage>
        <taxon>Eukaryota</taxon>
        <taxon>Fungi</taxon>
        <taxon>Dikarya</taxon>
        <taxon>Ascomycota</taxon>
        <taxon>Pezizomycotina</taxon>
        <taxon>Dothideomycetes</taxon>
        <taxon>Dothideomycetes incertae sedis</taxon>
        <taxon>Botryosphaeriales</taxon>
        <taxon>Phyllostictaceae</taxon>
        <taxon>Phyllosticta</taxon>
    </lineage>
</organism>
<proteinExistence type="predicted"/>
<dbReference type="SUPFAM" id="SSF140860">
    <property type="entry name" value="Pseudo ankyrin repeat-like"/>
    <property type="match status" value="1"/>
</dbReference>
<evidence type="ECO:0000313" key="6">
    <source>
        <dbReference type="EMBL" id="KAK8232530.1"/>
    </source>
</evidence>
<feature type="compositionally biased region" description="Polar residues" evidence="2">
    <location>
        <begin position="1501"/>
        <end position="1517"/>
    </location>
</feature>
<dbReference type="InterPro" id="IPR054471">
    <property type="entry name" value="GPIID_WHD"/>
</dbReference>
<name>A0ABR1YLN3_9PEZI</name>
<dbReference type="EMBL" id="JBBWRZ010000007">
    <property type="protein sequence ID" value="KAK8232530.1"/>
    <property type="molecule type" value="Genomic_DNA"/>
</dbReference>
<dbReference type="InterPro" id="IPR056884">
    <property type="entry name" value="NPHP3-like_N"/>
</dbReference>
<evidence type="ECO:0000256" key="2">
    <source>
        <dbReference type="SAM" id="MobiDB-lite"/>
    </source>
</evidence>
<feature type="domain" description="DUF7580" evidence="4">
    <location>
        <begin position="152"/>
        <end position="428"/>
    </location>
</feature>
<sequence length="1601" mass="181014">MANWGQTCETLLIGLSLPIDLLDDEKGWEDHEIQAILEERMGKRYFDVLKDTASYIRGQLLDLQNQMEPPEDWQARRISHGDKDKVLKGFFRNHLKQIKGGFKSNQYGQTIKNINDCIHKLGPIIPKAIHSEEQRRIQKRSKSTMGSWNTNRDHSQRLLESLRTFWSAQKCPSHLHSAHMRLSVPSHIGSQLDLPDGLGCSFILKNMQDASNIASYHATVIPISAQDSDRRDSGVPTIILPPEDSSEDACDSKVAIDDLCINLSHGNSKGACRGFLADREWHYHIHDDGATSPAVARSLREAILGPDAQPVLSTREKRTISLLLASAVLQLHGTSWLRRAWTLDDILISNPGGEIRLSVAKDFEAQANDSARYTDEDHGLAIPHNEMVFSLGIALLELNYRRQLSPLNDALLYAKRVQNDELQNFSSAVASCIFHNPSVDFGSDGLFDQFGYHLPCHVPETIEPVPVHCDAAVGDALSISTFPVKCQKGRAVTWLSIILTHGLQYSANNRMGEAVASNSTARILPWRAAPSDYLTTSLMPDWQDHRSSLTIATFCTPLNPAWSNPYLLESQTYETRSFYKTLKPWNATKTVVRPSVLAGPELRTISAIAELKPLTVRIHPVDSGLALTSPTALDPEKRAAIMKWLSDLDHAGVHDQYYDKVAPGTSGAGKTCLASMIVQFILNIPGRLGRSHTKIQVAFLYLTYKEQPSVGHLLGSLARQLLGKSSKAVQLQQELWDREHEQGSALESPPTVASLNELLVALTSDHNTYIIVDALDELDSGNREELIRRLSRINVNLLITSRYFEGFKSMAKRFRIVNVKAQREDIDMFVDQKIVQSSRLSAFILRDPSLEEMIKIKVNQRADGSFLMVRFHMEALAASLTSTAVLNALEILPSDPQSTYRNTLKRINNQEPQKRDWAIKILGWVHHAVRQLNVQELRHALATEPGSLVFDHGDMLLEEDILGFCCGLIEIDQPLLTVKLVHYTTHEFFDRIKHEFFPEFHAHIALACATYLSFERLERHEGSEDASIDPRDYEDAKMHVQELNEFKTLKRLHLDTSHYFADFSKVVLDRLFTGETYFNSFGVKGRLPYMMKLLLYPFVKYAAEFLHEHFSETTADRRSTVEAQICILLRNRPKRMFYAELIRREHLRYDIRAPFFLPKGYDKVEDFHPQNRAQDSAIYLAAALGSSDLVKHFCRNDTPVGVRHCQFALSLGIELKMPSLVTAMLYLEHVVDLKRLDVTHLLRSAPDAGFRKELSQFICRLSEDCRNIKKQTKRPQSGYALQISSQARHTISCFEHFPKWEGIRMPEGCMELEDPYTSELLSQRLITLGRPKFTLGGLDPNYFYASIMLLSAANMGDEDEISNLVQNQRANGDWDAIAIDDNFSTIFQLLLLSLRLCFFDDNTNAAMVLLDHGVEVFGEDLSELYSTLKPQTSLLRMSFDIVPDSLDSIEKRRDRNIRQLRLGQRANTHDLTESTLFFENYEAVEEAFEIFRQSQSLVNVPNTIGPQEQSKSESNGTFEPETSPHSRGLAELPTDPPYRAPIEPSVIDIYGETGAILSRIHAEWEARHTRFGLYGEPIELSIGIDAQGDEVELKPKTKCVD</sequence>
<evidence type="ECO:0000313" key="7">
    <source>
        <dbReference type="Proteomes" id="UP001492380"/>
    </source>
</evidence>
<feature type="domain" description="Nephrocystin 3-like N-terminal" evidence="5">
    <location>
        <begin position="664"/>
        <end position="802"/>
    </location>
</feature>
<gene>
    <name evidence="6" type="ORF">HDK90DRAFT_467680</name>
</gene>
<dbReference type="InterPro" id="IPR027417">
    <property type="entry name" value="P-loop_NTPase"/>
</dbReference>
<reference evidence="6 7" key="1">
    <citation type="submission" date="2024-04" db="EMBL/GenBank/DDBJ databases">
        <title>Phyllosticta paracitricarpa is synonymous to the EU quarantine fungus P. citricarpa based on phylogenomic analyses.</title>
        <authorList>
            <consortium name="Lawrence Berkeley National Laboratory"/>
            <person name="Van Ingen-Buijs V.A."/>
            <person name="Van Westerhoven A.C."/>
            <person name="Haridas S."/>
            <person name="Skiadas P."/>
            <person name="Martin F."/>
            <person name="Groenewald J.Z."/>
            <person name="Crous P.W."/>
            <person name="Seidl M.F."/>
        </authorList>
    </citation>
    <scope>NUCLEOTIDE SEQUENCE [LARGE SCALE GENOMIC DNA]</scope>
    <source>
        <strain evidence="6 7">CBS 123374</strain>
    </source>
</reference>
<feature type="domain" description="GPI inositol-deacylase winged helix" evidence="3">
    <location>
        <begin position="914"/>
        <end position="989"/>
    </location>
</feature>
<dbReference type="PANTHER" id="PTHR10039">
    <property type="entry name" value="AMELOGENIN"/>
    <property type="match status" value="1"/>
</dbReference>
<dbReference type="Gene3D" id="3.40.50.300">
    <property type="entry name" value="P-loop containing nucleotide triphosphate hydrolases"/>
    <property type="match status" value="1"/>
</dbReference>
<comment type="caution">
    <text evidence="6">The sequence shown here is derived from an EMBL/GenBank/DDBJ whole genome shotgun (WGS) entry which is preliminary data.</text>
</comment>
<dbReference type="Pfam" id="PF24883">
    <property type="entry name" value="NPHP3_N"/>
    <property type="match status" value="1"/>
</dbReference>
<keyword evidence="7" id="KW-1185">Reference proteome</keyword>
<protein>
    <recommendedName>
        <fullName evidence="8">NACHT domain-containing protein</fullName>
    </recommendedName>
</protein>
<evidence type="ECO:0000259" key="3">
    <source>
        <dbReference type="Pfam" id="PF22939"/>
    </source>
</evidence>
<dbReference type="SUPFAM" id="SSF52540">
    <property type="entry name" value="P-loop containing nucleoside triphosphate hydrolases"/>
    <property type="match status" value="1"/>
</dbReference>
<dbReference type="Pfam" id="PF24476">
    <property type="entry name" value="DUF7580"/>
    <property type="match status" value="1"/>
</dbReference>
<dbReference type="InterPro" id="IPR056002">
    <property type="entry name" value="DUF7580"/>
</dbReference>
<dbReference type="Proteomes" id="UP001492380">
    <property type="component" value="Unassembled WGS sequence"/>
</dbReference>
<evidence type="ECO:0000256" key="1">
    <source>
        <dbReference type="ARBA" id="ARBA00022737"/>
    </source>
</evidence>
<dbReference type="Pfam" id="PF22939">
    <property type="entry name" value="WHD_GPIID"/>
    <property type="match status" value="1"/>
</dbReference>